<dbReference type="PROSITE" id="PS50234">
    <property type="entry name" value="VWFA"/>
    <property type="match status" value="1"/>
</dbReference>
<dbReference type="EMBL" id="CP000909">
    <property type="protein sequence ID" value="ABY36031.1"/>
    <property type="molecule type" value="Genomic_DNA"/>
</dbReference>
<keyword evidence="4" id="KW-1185">Reference proteome</keyword>
<dbReference type="KEGG" id="cau:Caur_2830"/>
<dbReference type="InterPro" id="IPR002035">
    <property type="entry name" value="VWF_A"/>
</dbReference>
<dbReference type="PANTHER" id="PTHR10579:SF43">
    <property type="entry name" value="ZINC FINGER (C3HC4-TYPE RING FINGER) FAMILY PROTEIN"/>
    <property type="match status" value="1"/>
</dbReference>
<dbReference type="STRING" id="324602.Caur_2830"/>
<dbReference type="PATRIC" id="fig|324602.8.peg.3186"/>
<dbReference type="Proteomes" id="UP000002008">
    <property type="component" value="Chromosome"/>
</dbReference>
<name>A9WKF3_CHLAA</name>
<dbReference type="RefSeq" id="WP_012258684.1">
    <property type="nucleotide sequence ID" value="NC_010175.1"/>
</dbReference>
<dbReference type="InterPro" id="IPR036465">
    <property type="entry name" value="vWFA_dom_sf"/>
</dbReference>
<protein>
    <submittedName>
        <fullName evidence="3">von Willebrand factor type A</fullName>
    </submittedName>
</protein>
<proteinExistence type="predicted"/>
<evidence type="ECO:0000259" key="2">
    <source>
        <dbReference type="PROSITE" id="PS50234"/>
    </source>
</evidence>
<dbReference type="eggNOG" id="COG2304">
    <property type="taxonomic scope" value="Bacteria"/>
</dbReference>
<dbReference type="AlphaFoldDB" id="A9WKF3"/>
<dbReference type="SUPFAM" id="SSF53300">
    <property type="entry name" value="vWA-like"/>
    <property type="match status" value="1"/>
</dbReference>
<organism evidence="3 4">
    <name type="scientific">Chloroflexus aurantiacus (strain ATCC 29366 / DSM 635 / J-10-fl)</name>
    <dbReference type="NCBI Taxonomy" id="324602"/>
    <lineage>
        <taxon>Bacteria</taxon>
        <taxon>Bacillati</taxon>
        <taxon>Chloroflexota</taxon>
        <taxon>Chloroflexia</taxon>
        <taxon>Chloroflexales</taxon>
        <taxon>Chloroflexineae</taxon>
        <taxon>Chloroflexaceae</taxon>
        <taxon>Chloroflexus</taxon>
    </lineage>
</organism>
<accession>A9WKF3</accession>
<dbReference type="EnsemblBacteria" id="ABY36031">
    <property type="protein sequence ID" value="ABY36031"/>
    <property type="gene ID" value="Caur_2830"/>
</dbReference>
<feature type="domain" description="VWFA" evidence="2">
    <location>
        <begin position="40"/>
        <end position="264"/>
    </location>
</feature>
<evidence type="ECO:0000313" key="3">
    <source>
        <dbReference type="EMBL" id="ABY36031.1"/>
    </source>
</evidence>
<reference evidence="4" key="1">
    <citation type="journal article" date="2011" name="BMC Genomics">
        <title>Complete genome sequence of the filamentous anoxygenic phototrophic bacterium Chloroflexus aurantiacus.</title>
        <authorList>
            <person name="Tang K.H."/>
            <person name="Barry K."/>
            <person name="Chertkov O."/>
            <person name="Dalin E."/>
            <person name="Han C.S."/>
            <person name="Hauser L.J."/>
            <person name="Honchak B.M."/>
            <person name="Karbach L.E."/>
            <person name="Land M.L."/>
            <person name="Lapidus A."/>
            <person name="Larimer F.W."/>
            <person name="Mikhailova N."/>
            <person name="Pitluck S."/>
            <person name="Pierson B.K."/>
            <person name="Blankenship R.E."/>
        </authorList>
    </citation>
    <scope>NUCLEOTIDE SEQUENCE [LARGE SCALE GENOMIC DNA]</scope>
    <source>
        <strain evidence="4">ATCC 29366 / DSM 635 / J-10-fl</strain>
    </source>
</reference>
<dbReference type="HOGENOM" id="CLU_031866_2_0_0"/>
<dbReference type="CDD" id="cd00198">
    <property type="entry name" value="vWFA"/>
    <property type="match status" value="1"/>
</dbReference>
<dbReference type="SMART" id="SM00327">
    <property type="entry name" value="VWA"/>
    <property type="match status" value="1"/>
</dbReference>
<evidence type="ECO:0000313" key="4">
    <source>
        <dbReference type="Proteomes" id="UP000002008"/>
    </source>
</evidence>
<gene>
    <name evidence="3" type="ordered locus">Caur_2830</name>
</gene>
<dbReference type="PANTHER" id="PTHR10579">
    <property type="entry name" value="CALCIUM-ACTIVATED CHLORIDE CHANNEL REGULATOR"/>
    <property type="match status" value="1"/>
</dbReference>
<sequence>MSLHIRCTPELIAIPALNQPQVAYLHLTIAAAGTTGLPLHMTIVADASRSMRIPILNEQQFRDVVRGSGAHEVLVDGVPVWQLNNPLSAEQRSRYRSPIDYTTHALHSLIERLDHNDRLGLIACASDAIVLASGIPGSRRAELVAAIARLPALRLGETTNLAQGLQLALAQFVAADDATVRRIVLITDGFTTDQTLCLTLAREAAARGISLSTIGLGGSFEEHLLTQLADLSGGRASFVYDAADIPAIIAAELESARQTTAQALTLQCNLPQTVSLRRIIRLTPALTVLNPLSTEHGRRLTIHLGDLRHGEEVRLLVEFLVAPGAAGQQRRLAHLHLNSGQSHITHDVVAHYAPNAINPPPELLPIISRATIATLQQRADQARQQGDYATAAQTLRQLANRLYDLDEPDLAALAMAEATALAHNHQSSTTAKELTYATRRLGTQRG</sequence>
<feature type="region of interest" description="Disordered" evidence="1">
    <location>
        <begin position="424"/>
        <end position="446"/>
    </location>
</feature>
<dbReference type="InterPro" id="IPR051266">
    <property type="entry name" value="CLCR"/>
</dbReference>
<dbReference type="Pfam" id="PF00092">
    <property type="entry name" value="VWA"/>
    <property type="match status" value="1"/>
</dbReference>
<dbReference type="InParanoid" id="A9WKF3"/>
<dbReference type="Gene3D" id="3.40.50.410">
    <property type="entry name" value="von Willebrand factor, type A domain"/>
    <property type="match status" value="1"/>
</dbReference>
<evidence type="ECO:0000256" key="1">
    <source>
        <dbReference type="SAM" id="MobiDB-lite"/>
    </source>
</evidence>